<dbReference type="InterPro" id="IPR036505">
    <property type="entry name" value="Amidase/PGRP_sf"/>
</dbReference>
<evidence type="ECO:0000313" key="6">
    <source>
        <dbReference type="Proteomes" id="UP001597083"/>
    </source>
</evidence>
<dbReference type="SMART" id="SM00701">
    <property type="entry name" value="PGRP"/>
    <property type="match status" value="1"/>
</dbReference>
<dbReference type="PANTHER" id="PTHR11022">
    <property type="entry name" value="PEPTIDOGLYCAN RECOGNITION PROTEIN"/>
    <property type="match status" value="1"/>
</dbReference>
<dbReference type="InterPro" id="IPR015510">
    <property type="entry name" value="PGRP"/>
</dbReference>
<proteinExistence type="inferred from homology"/>
<evidence type="ECO:0000313" key="5">
    <source>
        <dbReference type="EMBL" id="MFD0856321.1"/>
    </source>
</evidence>
<dbReference type="CDD" id="cd06583">
    <property type="entry name" value="PGRP"/>
    <property type="match status" value="1"/>
</dbReference>
<evidence type="ECO:0000259" key="3">
    <source>
        <dbReference type="SMART" id="SM00644"/>
    </source>
</evidence>
<dbReference type="Proteomes" id="UP001597083">
    <property type="component" value="Unassembled WGS sequence"/>
</dbReference>
<dbReference type="Pfam" id="PF01510">
    <property type="entry name" value="Amidase_2"/>
    <property type="match status" value="1"/>
</dbReference>
<dbReference type="Gene3D" id="3.40.80.10">
    <property type="entry name" value="Peptidoglycan recognition protein-like"/>
    <property type="match status" value="1"/>
</dbReference>
<dbReference type="InterPro" id="IPR006619">
    <property type="entry name" value="PGRP_domain_met/bac"/>
</dbReference>
<feature type="domain" description="Peptidoglycan recognition protein family" evidence="4">
    <location>
        <begin position="20"/>
        <end position="174"/>
    </location>
</feature>
<evidence type="ECO:0000256" key="2">
    <source>
        <dbReference type="SAM" id="MobiDB-lite"/>
    </source>
</evidence>
<evidence type="ECO:0000259" key="4">
    <source>
        <dbReference type="SMART" id="SM00701"/>
    </source>
</evidence>
<comment type="caution">
    <text evidence="5">The sequence shown here is derived from an EMBL/GenBank/DDBJ whole genome shotgun (WGS) entry which is preliminary data.</text>
</comment>
<sequence>AASQQGPGTPPHRPRKNATPLIHPAEEWGAREPHREARLAEGSPRYIVIHHTSTPNNDDVSLARAKRLARGIQNAHMNDRGWPDTGQHFTINRGGHILEGRHGSLAAALEGNFVIGTHARQANPYSVGIECEGTYNTVMPPRELLASLVRMCTWLCVQYDLDPHEAIVPHRKFSDTDCCGDKFAPTLPRLREEVAKSITKSLG</sequence>
<feature type="region of interest" description="Disordered" evidence="2">
    <location>
        <begin position="1"/>
        <end position="30"/>
    </location>
</feature>
<dbReference type="EMBL" id="JBHTIR010004062">
    <property type="protein sequence ID" value="MFD0856321.1"/>
    <property type="molecule type" value="Genomic_DNA"/>
</dbReference>
<dbReference type="InterPro" id="IPR002502">
    <property type="entry name" value="Amidase_domain"/>
</dbReference>
<feature type="domain" description="N-acetylmuramoyl-L-alanine amidase" evidence="3">
    <location>
        <begin position="32"/>
        <end position="186"/>
    </location>
</feature>
<gene>
    <name evidence="5" type="ORF">ACFQ07_29040</name>
</gene>
<dbReference type="PANTHER" id="PTHR11022:SF41">
    <property type="entry name" value="PEPTIDOGLYCAN-RECOGNITION PROTEIN LC-RELATED"/>
    <property type="match status" value="1"/>
</dbReference>
<dbReference type="SMART" id="SM00644">
    <property type="entry name" value="Ami_2"/>
    <property type="match status" value="1"/>
</dbReference>
<reference evidence="6" key="1">
    <citation type="journal article" date="2019" name="Int. J. Syst. Evol. Microbiol.">
        <title>The Global Catalogue of Microorganisms (GCM) 10K type strain sequencing project: providing services to taxonomists for standard genome sequencing and annotation.</title>
        <authorList>
            <consortium name="The Broad Institute Genomics Platform"/>
            <consortium name="The Broad Institute Genome Sequencing Center for Infectious Disease"/>
            <person name="Wu L."/>
            <person name="Ma J."/>
        </authorList>
    </citation>
    <scope>NUCLEOTIDE SEQUENCE [LARGE SCALE GENOMIC DNA]</scope>
    <source>
        <strain evidence="6">JCM 31696</strain>
    </source>
</reference>
<comment type="similarity">
    <text evidence="1">Belongs to the N-acetylmuramoyl-L-alanine amidase 2 family.</text>
</comment>
<dbReference type="SUPFAM" id="SSF55846">
    <property type="entry name" value="N-acetylmuramoyl-L-alanine amidase-like"/>
    <property type="match status" value="1"/>
</dbReference>
<feature type="non-terminal residue" evidence="5">
    <location>
        <position position="1"/>
    </location>
</feature>
<name>A0ABW3CS65_9ACTN</name>
<keyword evidence="6" id="KW-1185">Reference proteome</keyword>
<organism evidence="5 6">
    <name type="scientific">Actinomadura adrarensis</name>
    <dbReference type="NCBI Taxonomy" id="1819600"/>
    <lineage>
        <taxon>Bacteria</taxon>
        <taxon>Bacillati</taxon>
        <taxon>Actinomycetota</taxon>
        <taxon>Actinomycetes</taxon>
        <taxon>Streptosporangiales</taxon>
        <taxon>Thermomonosporaceae</taxon>
        <taxon>Actinomadura</taxon>
    </lineage>
</organism>
<protein>
    <submittedName>
        <fullName evidence="5">Peptidoglycan recognition family protein</fullName>
    </submittedName>
</protein>
<accession>A0ABW3CS65</accession>
<evidence type="ECO:0000256" key="1">
    <source>
        <dbReference type="ARBA" id="ARBA00007553"/>
    </source>
</evidence>